<dbReference type="SUPFAM" id="SSF53720">
    <property type="entry name" value="ALDH-like"/>
    <property type="match status" value="1"/>
</dbReference>
<reference evidence="6 7" key="1">
    <citation type="submission" date="2018-11" db="EMBL/GenBank/DDBJ databases">
        <title>Trebonia kvetii gen.nov., sp.nov., a novel acidophilic actinobacterium, and proposal of the new actinobacterial family Treboniaceae fam. nov.</title>
        <authorList>
            <person name="Rapoport D."/>
            <person name="Sagova-Mareckova M."/>
            <person name="Sedlacek I."/>
            <person name="Provaznik J."/>
            <person name="Kralova S."/>
            <person name="Pavlinic D."/>
            <person name="Benes V."/>
            <person name="Kopecky J."/>
        </authorList>
    </citation>
    <scope>NUCLEOTIDE SEQUENCE [LARGE SCALE GENOMIC DNA]</scope>
    <source>
        <strain evidence="6 7">15Tr583</strain>
    </source>
</reference>
<dbReference type="AlphaFoldDB" id="A0A6P2BUE5"/>
<dbReference type="Pfam" id="PF00171">
    <property type="entry name" value="Aldedh"/>
    <property type="match status" value="1"/>
</dbReference>
<protein>
    <submittedName>
        <fullName evidence="6">Aldehyde dehydrogenase family protein</fullName>
    </submittedName>
</protein>
<dbReference type="InterPro" id="IPR015590">
    <property type="entry name" value="Aldehyde_DH_dom"/>
</dbReference>
<evidence type="ECO:0000256" key="1">
    <source>
        <dbReference type="ARBA" id="ARBA00009986"/>
    </source>
</evidence>
<evidence type="ECO:0000313" key="7">
    <source>
        <dbReference type="Proteomes" id="UP000460272"/>
    </source>
</evidence>
<dbReference type="PROSITE" id="PS00687">
    <property type="entry name" value="ALDEHYDE_DEHYDR_GLU"/>
    <property type="match status" value="1"/>
</dbReference>
<name>A0A6P2BUE5_9ACTN</name>
<keyword evidence="7" id="KW-1185">Reference proteome</keyword>
<dbReference type="InterPro" id="IPR029510">
    <property type="entry name" value="Ald_DH_CS_GLU"/>
</dbReference>
<dbReference type="FunFam" id="3.40.605.10:FF:000007">
    <property type="entry name" value="NAD/NADP-dependent betaine aldehyde dehydrogenase"/>
    <property type="match status" value="1"/>
</dbReference>
<comment type="caution">
    <text evidence="6">The sequence shown here is derived from an EMBL/GenBank/DDBJ whole genome shotgun (WGS) entry which is preliminary data.</text>
</comment>
<comment type="similarity">
    <text evidence="1 4">Belongs to the aldehyde dehydrogenase family.</text>
</comment>
<proteinExistence type="inferred from homology"/>
<sequence>MAKFEYAPAPESRAVVSLRESYGLFIGGEFVPGASDETFKTISPATEEVLAEVTEAGQADVDRAVTAARKAYEQTWSVMPGKERAKYLFRIARIIQERARELAVLESLDNGKPIRESRDVDIPLAAAHFFYYAGWADKLDCAGFGPDPRPVGVAGQVIPWNFPLLMLAWKIAPALACGNTVVLKPAETTPLSALLFAEICQQADLPPGVVNIITGAGQTGRALVSHPGIDKVAFTGSTEVGKEIARAAVRKKVTLELGGKAANIVFADAPIDQAVEGIVNGIFFNQGHVCCAGSRLLVQESVYDQVLASLRRRLTTLRLGDPLDKNTDVGAINSPAQLAKIRELSEAGEAEGAERWSPPCDLPVKGFWFPPTVFTGVSQAHRIAREEIFGPVLSVLTFRTPSEAVDKANNTPYGLSAGVWTDKGSLILWMASRLRAGVVWANTFNKFDPTSPFGGYKESGYGREGGRHGLEAYLDV</sequence>
<dbReference type="EMBL" id="RPFW01000005">
    <property type="protein sequence ID" value="TVZ02729.1"/>
    <property type="molecule type" value="Genomic_DNA"/>
</dbReference>
<keyword evidence="2 4" id="KW-0560">Oxidoreductase</keyword>
<accession>A0A6P2BUE5</accession>
<evidence type="ECO:0000313" key="6">
    <source>
        <dbReference type="EMBL" id="TVZ02729.1"/>
    </source>
</evidence>
<dbReference type="InterPro" id="IPR016163">
    <property type="entry name" value="Ald_DH_C"/>
</dbReference>
<dbReference type="PANTHER" id="PTHR11699">
    <property type="entry name" value="ALDEHYDE DEHYDROGENASE-RELATED"/>
    <property type="match status" value="1"/>
</dbReference>
<dbReference type="InterPro" id="IPR016161">
    <property type="entry name" value="Ald_DH/histidinol_DH"/>
</dbReference>
<dbReference type="Gene3D" id="3.40.309.10">
    <property type="entry name" value="Aldehyde Dehydrogenase, Chain A, domain 2"/>
    <property type="match status" value="1"/>
</dbReference>
<evidence type="ECO:0000256" key="2">
    <source>
        <dbReference type="ARBA" id="ARBA00023002"/>
    </source>
</evidence>
<dbReference type="RefSeq" id="WP_145858018.1">
    <property type="nucleotide sequence ID" value="NZ_RPFW01000005.1"/>
</dbReference>
<dbReference type="Proteomes" id="UP000460272">
    <property type="component" value="Unassembled WGS sequence"/>
</dbReference>
<dbReference type="GO" id="GO:0016620">
    <property type="term" value="F:oxidoreductase activity, acting on the aldehyde or oxo group of donors, NAD or NADP as acceptor"/>
    <property type="evidence" value="ECO:0007669"/>
    <property type="project" value="InterPro"/>
</dbReference>
<feature type="active site" evidence="3">
    <location>
        <position position="256"/>
    </location>
</feature>
<dbReference type="OrthoDB" id="6882680at2"/>
<dbReference type="FunFam" id="3.40.309.10:FF:000012">
    <property type="entry name" value="Betaine aldehyde dehydrogenase"/>
    <property type="match status" value="1"/>
</dbReference>
<dbReference type="InterPro" id="IPR016162">
    <property type="entry name" value="Ald_DH_N"/>
</dbReference>
<gene>
    <name evidence="6" type="ORF">EAS64_26405</name>
</gene>
<evidence type="ECO:0000259" key="5">
    <source>
        <dbReference type="Pfam" id="PF00171"/>
    </source>
</evidence>
<dbReference type="Gene3D" id="3.40.605.10">
    <property type="entry name" value="Aldehyde Dehydrogenase, Chain A, domain 1"/>
    <property type="match status" value="1"/>
</dbReference>
<organism evidence="6 7">
    <name type="scientific">Trebonia kvetii</name>
    <dbReference type="NCBI Taxonomy" id="2480626"/>
    <lineage>
        <taxon>Bacteria</taxon>
        <taxon>Bacillati</taxon>
        <taxon>Actinomycetota</taxon>
        <taxon>Actinomycetes</taxon>
        <taxon>Streptosporangiales</taxon>
        <taxon>Treboniaceae</taxon>
        <taxon>Trebonia</taxon>
    </lineage>
</organism>
<evidence type="ECO:0000256" key="4">
    <source>
        <dbReference type="RuleBase" id="RU003345"/>
    </source>
</evidence>
<feature type="domain" description="Aldehyde dehydrogenase" evidence="5">
    <location>
        <begin position="31"/>
        <end position="475"/>
    </location>
</feature>
<evidence type="ECO:0000256" key="3">
    <source>
        <dbReference type="PROSITE-ProRule" id="PRU10007"/>
    </source>
</evidence>